<accession>A0A918A884</accession>
<dbReference type="AlphaFoldDB" id="A0A918A884"/>
<reference evidence="2" key="2">
    <citation type="submission" date="2020-09" db="EMBL/GenBank/DDBJ databases">
        <authorList>
            <person name="Sun Q."/>
            <person name="Zhou Y."/>
        </authorList>
    </citation>
    <scope>NUCLEOTIDE SEQUENCE</scope>
    <source>
        <strain evidence="2">CGMCC 4.7430</strain>
    </source>
</reference>
<gene>
    <name evidence="2" type="ORF">GCM10012278_54680</name>
</gene>
<organism evidence="2 3">
    <name type="scientific">Nonomuraea glycinis</name>
    <dbReference type="NCBI Taxonomy" id="2047744"/>
    <lineage>
        <taxon>Bacteria</taxon>
        <taxon>Bacillati</taxon>
        <taxon>Actinomycetota</taxon>
        <taxon>Actinomycetes</taxon>
        <taxon>Streptosporangiales</taxon>
        <taxon>Streptosporangiaceae</taxon>
        <taxon>Nonomuraea</taxon>
    </lineage>
</organism>
<name>A0A918A884_9ACTN</name>
<protein>
    <submittedName>
        <fullName evidence="2">Uncharacterized protein</fullName>
    </submittedName>
</protein>
<proteinExistence type="predicted"/>
<evidence type="ECO:0000313" key="3">
    <source>
        <dbReference type="Proteomes" id="UP000660745"/>
    </source>
</evidence>
<feature type="region of interest" description="Disordered" evidence="1">
    <location>
        <begin position="1"/>
        <end position="33"/>
    </location>
</feature>
<keyword evidence="3" id="KW-1185">Reference proteome</keyword>
<dbReference type="Proteomes" id="UP000660745">
    <property type="component" value="Unassembled WGS sequence"/>
</dbReference>
<sequence>MADPAGAQARGEHAEETDDQSAQERGQHMAFDASLPPIELGEIRVLHCAFTHVHPQAIPA</sequence>
<reference evidence="2" key="1">
    <citation type="journal article" date="2014" name="Int. J. Syst. Evol. Microbiol.">
        <title>Complete genome sequence of Corynebacterium casei LMG S-19264T (=DSM 44701T), isolated from a smear-ripened cheese.</title>
        <authorList>
            <consortium name="US DOE Joint Genome Institute (JGI-PGF)"/>
            <person name="Walter F."/>
            <person name="Albersmeier A."/>
            <person name="Kalinowski J."/>
            <person name="Ruckert C."/>
        </authorList>
    </citation>
    <scope>NUCLEOTIDE SEQUENCE</scope>
    <source>
        <strain evidence="2">CGMCC 4.7430</strain>
    </source>
</reference>
<evidence type="ECO:0000313" key="2">
    <source>
        <dbReference type="EMBL" id="GGP11367.1"/>
    </source>
</evidence>
<comment type="caution">
    <text evidence="2">The sequence shown here is derived from an EMBL/GenBank/DDBJ whole genome shotgun (WGS) entry which is preliminary data.</text>
</comment>
<evidence type="ECO:0000256" key="1">
    <source>
        <dbReference type="SAM" id="MobiDB-lite"/>
    </source>
</evidence>
<dbReference type="EMBL" id="BMNK01000010">
    <property type="protein sequence ID" value="GGP11367.1"/>
    <property type="molecule type" value="Genomic_DNA"/>
</dbReference>